<dbReference type="VEuPathDB" id="FungiDB:JI435_142230"/>
<dbReference type="Proteomes" id="UP000663193">
    <property type="component" value="Chromosome 14"/>
</dbReference>
<evidence type="ECO:0000313" key="2">
    <source>
        <dbReference type="EMBL" id="QRD02988.1"/>
    </source>
</evidence>
<feature type="compositionally biased region" description="Polar residues" evidence="1">
    <location>
        <begin position="78"/>
        <end position="88"/>
    </location>
</feature>
<dbReference type="EMBL" id="CP069036">
    <property type="protein sequence ID" value="QRD02988.1"/>
    <property type="molecule type" value="Genomic_DNA"/>
</dbReference>
<reference evidence="3" key="1">
    <citation type="journal article" date="2021" name="BMC Genomics">
        <title>Chromosome-level genome assembly and manually-curated proteome of model necrotroph Parastagonospora nodorum Sn15 reveals a genome-wide trove of candidate effector homologs, and redundancy of virulence-related functions within an accessory chromosome.</title>
        <authorList>
            <person name="Bertazzoni S."/>
            <person name="Jones D.A.B."/>
            <person name="Phan H.T."/>
            <person name="Tan K.-C."/>
            <person name="Hane J.K."/>
        </authorList>
    </citation>
    <scope>NUCLEOTIDE SEQUENCE [LARGE SCALE GENOMIC DNA]</scope>
    <source>
        <strain evidence="3">SN15 / ATCC MYA-4574 / FGSC 10173)</strain>
    </source>
</reference>
<evidence type="ECO:0000256" key="1">
    <source>
        <dbReference type="SAM" id="MobiDB-lite"/>
    </source>
</evidence>
<proteinExistence type="predicted"/>
<gene>
    <name evidence="2" type="ORF">JI435_142230</name>
</gene>
<organism evidence="2 3">
    <name type="scientific">Phaeosphaeria nodorum (strain SN15 / ATCC MYA-4574 / FGSC 10173)</name>
    <name type="common">Glume blotch fungus</name>
    <name type="synonym">Parastagonospora nodorum</name>
    <dbReference type="NCBI Taxonomy" id="321614"/>
    <lineage>
        <taxon>Eukaryota</taxon>
        <taxon>Fungi</taxon>
        <taxon>Dikarya</taxon>
        <taxon>Ascomycota</taxon>
        <taxon>Pezizomycotina</taxon>
        <taxon>Dothideomycetes</taxon>
        <taxon>Pleosporomycetidae</taxon>
        <taxon>Pleosporales</taxon>
        <taxon>Pleosporineae</taxon>
        <taxon>Phaeosphaeriaceae</taxon>
        <taxon>Parastagonospora</taxon>
    </lineage>
</organism>
<keyword evidence="3" id="KW-1185">Reference proteome</keyword>
<dbReference type="AlphaFoldDB" id="A0A7U2I7V7"/>
<sequence length="96" mass="10417">MALAQLVKVPRKKGSTIAGSSTTVEEQLGFQKYAIRLLAGTTGRSAAVISEHWLQRMPFGRTLTSTFMKGNARRPVPSISNSGQQMRGPSTGIIWI</sequence>
<accession>A0A7U2I7V7</accession>
<feature type="region of interest" description="Disordered" evidence="1">
    <location>
        <begin position="71"/>
        <end position="91"/>
    </location>
</feature>
<evidence type="ECO:0000313" key="3">
    <source>
        <dbReference type="Proteomes" id="UP000663193"/>
    </source>
</evidence>
<protein>
    <submittedName>
        <fullName evidence="2">Uncharacterized protein</fullName>
    </submittedName>
</protein>
<name>A0A7U2I7V7_PHANO</name>